<name>A0A8R1YRQ6_PRIPA</name>
<proteinExistence type="predicted"/>
<reference evidence="2" key="1">
    <citation type="journal article" date="2008" name="Nat. Genet.">
        <title>The Pristionchus pacificus genome provides a unique perspective on nematode lifestyle and parasitism.</title>
        <authorList>
            <person name="Dieterich C."/>
            <person name="Clifton S.W."/>
            <person name="Schuster L.N."/>
            <person name="Chinwalla A."/>
            <person name="Delehaunty K."/>
            <person name="Dinkelacker I."/>
            <person name="Fulton L."/>
            <person name="Fulton R."/>
            <person name="Godfrey J."/>
            <person name="Minx P."/>
            <person name="Mitreva M."/>
            <person name="Roeseler W."/>
            <person name="Tian H."/>
            <person name="Witte H."/>
            <person name="Yang S.P."/>
            <person name="Wilson R.K."/>
            <person name="Sommer R.J."/>
        </authorList>
    </citation>
    <scope>NUCLEOTIDE SEQUENCE [LARGE SCALE GENOMIC DNA]</scope>
    <source>
        <strain evidence="2">PS312</strain>
    </source>
</reference>
<dbReference type="Proteomes" id="UP000005239">
    <property type="component" value="Unassembled WGS sequence"/>
</dbReference>
<reference evidence="1" key="2">
    <citation type="submission" date="2022-06" db="UniProtKB">
        <authorList>
            <consortium name="EnsemblMetazoa"/>
        </authorList>
    </citation>
    <scope>IDENTIFICATION</scope>
    <source>
        <strain evidence="1">PS312</strain>
    </source>
</reference>
<keyword evidence="2" id="KW-1185">Reference proteome</keyword>
<gene>
    <name evidence="1" type="primary">WBGene00274674</name>
</gene>
<dbReference type="EnsemblMetazoa" id="PPA36305.1">
    <property type="protein sequence ID" value="PPA36305.1"/>
    <property type="gene ID" value="WBGene00274674"/>
</dbReference>
<evidence type="ECO:0000313" key="2">
    <source>
        <dbReference type="Proteomes" id="UP000005239"/>
    </source>
</evidence>
<organism evidence="1 2">
    <name type="scientific">Pristionchus pacificus</name>
    <name type="common">Parasitic nematode worm</name>
    <dbReference type="NCBI Taxonomy" id="54126"/>
    <lineage>
        <taxon>Eukaryota</taxon>
        <taxon>Metazoa</taxon>
        <taxon>Ecdysozoa</taxon>
        <taxon>Nematoda</taxon>
        <taxon>Chromadorea</taxon>
        <taxon>Rhabditida</taxon>
        <taxon>Rhabditina</taxon>
        <taxon>Diplogasteromorpha</taxon>
        <taxon>Diplogasteroidea</taxon>
        <taxon>Neodiplogasteridae</taxon>
        <taxon>Pristionchus</taxon>
    </lineage>
</organism>
<evidence type="ECO:0000313" key="1">
    <source>
        <dbReference type="EnsemblMetazoa" id="PPA36305.1"/>
    </source>
</evidence>
<sequence length="137" mass="15794">MNKLTNLRHLHMICIPFLSTLHDSSLDDCCWEQTRRETFSTFLHLQALQYSIHISYIKDMTAYSLFANFSDFDDTFRLEITADTLCLISRGARSFASTLKSINAASSLRVSNLQDATGSFSFRKHCLNDLRPHSLHW</sequence>
<dbReference type="AlphaFoldDB" id="A0A8R1YRQ6"/>
<protein>
    <submittedName>
        <fullName evidence="1">Uncharacterized protein</fullName>
    </submittedName>
</protein>
<accession>A0A8R1YRQ6</accession>